<evidence type="ECO:0000256" key="1">
    <source>
        <dbReference type="ARBA" id="ARBA00004613"/>
    </source>
</evidence>
<dbReference type="Proteomes" id="UP000494165">
    <property type="component" value="Unassembled WGS sequence"/>
</dbReference>
<feature type="domain" description="C2H2-type" evidence="6">
    <location>
        <begin position="173"/>
        <end position="200"/>
    </location>
</feature>
<evidence type="ECO:0000313" key="8">
    <source>
        <dbReference type="Proteomes" id="UP000494165"/>
    </source>
</evidence>
<dbReference type="FunFam" id="3.40.50.1820:FF:000076">
    <property type="entry name" value="phospholipase A1"/>
    <property type="match status" value="1"/>
</dbReference>
<dbReference type="PROSITE" id="PS00028">
    <property type="entry name" value="ZINC_FINGER_C2H2_1"/>
    <property type="match status" value="4"/>
</dbReference>
<dbReference type="GO" id="GO:0005615">
    <property type="term" value="C:extracellular space"/>
    <property type="evidence" value="ECO:0007669"/>
    <property type="project" value="TreeGrafter"/>
</dbReference>
<reference evidence="7 8" key="1">
    <citation type="submission" date="2020-04" db="EMBL/GenBank/DDBJ databases">
        <authorList>
            <person name="Alioto T."/>
            <person name="Alioto T."/>
            <person name="Gomez Garrido J."/>
        </authorList>
    </citation>
    <scope>NUCLEOTIDE SEQUENCE [LARGE SCALE GENOMIC DNA]</scope>
</reference>
<sequence>MATFDSVVVEDRVNCKLCPMEFMSSEFWKNHMIHYHGYGCLHDKVYQCICKYESIDNVEQLQEHLSKRNKCADQVLSSYLSLKNLKNNANVRFRCCEEEFCSTNDFTKHLTEQHMRAFRCKVCQHVSYKKSDIGQHVLNHPVTGNVFSSRFCNFKSSSQTAVEKHETTHSGVYCCHTCNVQFKSQCALGKHQMIHEEGSTIRSSASYYIEKLICNICMCKFESLNELRNHNPNINFPDSNANANILVAVKEESAEFEASMEHQLTPTTDVTHDPNFWTCGHCLYKSYDKLQFEAHLLMHNTSCCLQCDFKSQTKKLCAEHSHYPEMHAKRKPHKVVLKKYQVNQARCPCFVFRYACSNCPLVFNEEKTASVINSYFYCTRCPFTSLSRTSLQAHNLSHSDLDVCFGCPICPDETFYNLGDLDTHLDQPHSLYSLASCIVKGLEQTFWKCDRCPAVGRTGLITHMKDHPKLICPLCLSVLDPDEAKEHLTRKTEKKLPSFIITTCCKGSPSSEAYQCNFCPRAFYHSTDVDEHVINDHKNRCKYCASMFGTRLELMEHLRSHNEVQKQFTCEKCFFVIMDREKLLKHQTNCNPKGRKECICKICKKKFAFEEDKRMHEEKEHVQGASHVCPVCGMKHRSQLVLLNHVSAENVDLDMTNTFTLVLVAVAALVGQNSAFPNNSSLARNRRPQRQNDNNAVEPSKQPQTVTDLFVTGSCLNKPYTCPHPRIKFYLYTRQTQNDPDVIDVNDPMSLVASNFNVKHPTKVVIHGFGGGRNLSPSPDMREAYFIRGDYNIIIVDYGTLVKEPCLSQIGWGPRFCARCIAQLLYYLDQVSGTTPDSLHLIGYSVGAHIAGLTANYINFGKIGRITGLDPSVVFYQGSNSSRDLDLTDAHFVDIIHTGAGILGQWGPNGHADFYVNGGTSQPGCGGTLFETLSCDHTKVTPYFIESIITEKGFYASPCANFFSYLFGLCDPKDSEYILMGEDCPHSARGEYYLTTNANPPFAQGFPNRNKNRQAALERRKEAQKAAAAQNRNKRRGSQQRPQRNVTRTGR</sequence>
<feature type="compositionally biased region" description="Polar residues" evidence="5">
    <location>
        <begin position="1039"/>
        <end position="1051"/>
    </location>
</feature>
<comment type="subcellular location">
    <subcellularLocation>
        <location evidence="1">Secreted</location>
    </subcellularLocation>
</comment>
<dbReference type="Pfam" id="PF00151">
    <property type="entry name" value="Lipase"/>
    <property type="match status" value="1"/>
</dbReference>
<feature type="domain" description="C2H2-type" evidence="6">
    <location>
        <begin position="514"/>
        <end position="542"/>
    </location>
</feature>
<proteinExistence type="inferred from homology"/>
<keyword evidence="4" id="KW-0862">Zinc</keyword>
<dbReference type="InterPro" id="IPR029058">
    <property type="entry name" value="AB_hydrolase_fold"/>
</dbReference>
<dbReference type="PANTHER" id="PTHR11610:SF174">
    <property type="entry name" value="MIP30168P"/>
    <property type="match status" value="1"/>
</dbReference>
<evidence type="ECO:0000313" key="7">
    <source>
        <dbReference type="EMBL" id="CAB3364062.1"/>
    </source>
</evidence>
<dbReference type="InterPro" id="IPR013087">
    <property type="entry name" value="Znf_C2H2_type"/>
</dbReference>
<keyword evidence="3" id="KW-0964">Secreted</keyword>
<feature type="region of interest" description="Disordered" evidence="5">
    <location>
        <begin position="999"/>
        <end position="1051"/>
    </location>
</feature>
<feature type="region of interest" description="Disordered" evidence="5">
    <location>
        <begin position="677"/>
        <end position="703"/>
    </location>
</feature>
<dbReference type="InterPro" id="IPR033906">
    <property type="entry name" value="Lipase_N"/>
</dbReference>
<dbReference type="GO" id="GO:0016298">
    <property type="term" value="F:lipase activity"/>
    <property type="evidence" value="ECO:0007669"/>
    <property type="project" value="InterPro"/>
</dbReference>
<dbReference type="SUPFAM" id="SSF53474">
    <property type="entry name" value="alpha/beta-Hydrolases"/>
    <property type="match status" value="1"/>
</dbReference>
<dbReference type="Gene3D" id="3.30.160.60">
    <property type="entry name" value="Classic Zinc Finger"/>
    <property type="match status" value="1"/>
</dbReference>
<name>A0A8S1C4M9_9INSE</name>
<organism evidence="7 8">
    <name type="scientific">Cloeon dipterum</name>
    <dbReference type="NCBI Taxonomy" id="197152"/>
    <lineage>
        <taxon>Eukaryota</taxon>
        <taxon>Metazoa</taxon>
        <taxon>Ecdysozoa</taxon>
        <taxon>Arthropoda</taxon>
        <taxon>Hexapoda</taxon>
        <taxon>Insecta</taxon>
        <taxon>Pterygota</taxon>
        <taxon>Palaeoptera</taxon>
        <taxon>Ephemeroptera</taxon>
        <taxon>Pisciforma</taxon>
        <taxon>Baetidae</taxon>
        <taxon>Cloeon</taxon>
    </lineage>
</organism>
<accession>A0A8S1C4M9</accession>
<comment type="caution">
    <text evidence="7">The sequence shown here is derived from an EMBL/GenBank/DDBJ whole genome shotgun (WGS) entry which is preliminary data.</text>
</comment>
<keyword evidence="4" id="KW-0863">Zinc-finger</keyword>
<dbReference type="PANTHER" id="PTHR11610">
    <property type="entry name" value="LIPASE"/>
    <property type="match status" value="1"/>
</dbReference>
<evidence type="ECO:0000256" key="4">
    <source>
        <dbReference type="PROSITE-ProRule" id="PRU00042"/>
    </source>
</evidence>
<feature type="domain" description="C2H2-type" evidence="6">
    <location>
        <begin position="539"/>
        <end position="566"/>
    </location>
</feature>
<dbReference type="EMBL" id="CADEPI010000014">
    <property type="protein sequence ID" value="CAB3364062.1"/>
    <property type="molecule type" value="Genomic_DNA"/>
</dbReference>
<dbReference type="GO" id="GO:0016042">
    <property type="term" value="P:lipid catabolic process"/>
    <property type="evidence" value="ECO:0007669"/>
    <property type="project" value="TreeGrafter"/>
</dbReference>
<dbReference type="OrthoDB" id="199913at2759"/>
<dbReference type="InterPro" id="IPR013818">
    <property type="entry name" value="Lipase"/>
</dbReference>
<dbReference type="InterPro" id="IPR000734">
    <property type="entry name" value="TAG_lipase"/>
</dbReference>
<evidence type="ECO:0000256" key="2">
    <source>
        <dbReference type="ARBA" id="ARBA00010701"/>
    </source>
</evidence>
<dbReference type="Gene3D" id="3.40.50.1820">
    <property type="entry name" value="alpha/beta hydrolase"/>
    <property type="match status" value="1"/>
</dbReference>
<dbReference type="SMART" id="SM00355">
    <property type="entry name" value="ZnF_C2H2"/>
    <property type="match status" value="14"/>
</dbReference>
<dbReference type="PRINTS" id="PR00821">
    <property type="entry name" value="TAGLIPASE"/>
</dbReference>
<dbReference type="GO" id="GO:0008270">
    <property type="term" value="F:zinc ion binding"/>
    <property type="evidence" value="ECO:0007669"/>
    <property type="project" value="UniProtKB-KW"/>
</dbReference>
<dbReference type="CDD" id="cd00707">
    <property type="entry name" value="Pancreat_lipase_like"/>
    <property type="match status" value="1"/>
</dbReference>
<evidence type="ECO:0000256" key="5">
    <source>
        <dbReference type="SAM" id="MobiDB-lite"/>
    </source>
</evidence>
<dbReference type="PROSITE" id="PS50157">
    <property type="entry name" value="ZINC_FINGER_C2H2_2"/>
    <property type="match status" value="3"/>
</dbReference>
<evidence type="ECO:0000256" key="3">
    <source>
        <dbReference type="ARBA" id="ARBA00022525"/>
    </source>
</evidence>
<keyword evidence="8" id="KW-1185">Reference proteome</keyword>
<keyword evidence="4" id="KW-0479">Metal-binding</keyword>
<dbReference type="GO" id="GO:0017171">
    <property type="term" value="F:serine hydrolase activity"/>
    <property type="evidence" value="ECO:0007669"/>
    <property type="project" value="TreeGrafter"/>
</dbReference>
<protein>
    <recommendedName>
        <fullName evidence="6">C2H2-type domain-containing protein</fullName>
    </recommendedName>
</protein>
<evidence type="ECO:0000259" key="6">
    <source>
        <dbReference type="PROSITE" id="PS50157"/>
    </source>
</evidence>
<dbReference type="AlphaFoldDB" id="A0A8S1C4M9"/>
<gene>
    <name evidence="7" type="ORF">CLODIP_2_CD06948</name>
</gene>
<comment type="similarity">
    <text evidence="2">Belongs to the AB hydrolase superfamily. Lipase family.</text>
</comment>